<keyword evidence="3" id="KW-1185">Reference proteome</keyword>
<dbReference type="RefSeq" id="WP_132939451.1">
    <property type="nucleotide sequence ID" value="NZ_CP119676.1"/>
</dbReference>
<accession>A0A4R3J8D1</accession>
<evidence type="ECO:0000259" key="1">
    <source>
        <dbReference type="Pfam" id="PF19624"/>
    </source>
</evidence>
<organism evidence="2 3">
    <name type="scientific">Varunaivibrio sulfuroxidans</name>
    <dbReference type="NCBI Taxonomy" id="1773489"/>
    <lineage>
        <taxon>Bacteria</taxon>
        <taxon>Pseudomonadati</taxon>
        <taxon>Pseudomonadota</taxon>
        <taxon>Alphaproteobacteria</taxon>
        <taxon>Rhodospirillales</taxon>
        <taxon>Magnetovibrionaceae</taxon>
        <taxon>Varunaivibrio</taxon>
    </lineage>
</organism>
<dbReference type="Proteomes" id="UP000295304">
    <property type="component" value="Unassembled WGS sequence"/>
</dbReference>
<gene>
    <name evidence="2" type="ORF">EDD55_107156</name>
</gene>
<comment type="caution">
    <text evidence="2">The sequence shown here is derived from an EMBL/GenBank/DDBJ whole genome shotgun (WGS) entry which is preliminary data.</text>
</comment>
<evidence type="ECO:0000313" key="3">
    <source>
        <dbReference type="Proteomes" id="UP000295304"/>
    </source>
</evidence>
<dbReference type="AlphaFoldDB" id="A0A4R3J8D1"/>
<dbReference type="OrthoDB" id="7960540at2"/>
<feature type="domain" description="DUF6129" evidence="1">
    <location>
        <begin position="27"/>
        <end position="75"/>
    </location>
</feature>
<dbReference type="InterPro" id="IPR046132">
    <property type="entry name" value="DUF6129"/>
</dbReference>
<name>A0A4R3J8D1_9PROT</name>
<protein>
    <recommendedName>
        <fullName evidence="1">DUF6129 domain-containing protein</fullName>
    </recommendedName>
</protein>
<proteinExistence type="predicted"/>
<reference evidence="2 3" key="1">
    <citation type="submission" date="2019-03" db="EMBL/GenBank/DDBJ databases">
        <title>Genomic Encyclopedia of Type Strains, Phase IV (KMG-IV): sequencing the most valuable type-strain genomes for metagenomic binning, comparative biology and taxonomic classification.</title>
        <authorList>
            <person name="Goeker M."/>
        </authorList>
    </citation>
    <scope>NUCLEOTIDE SEQUENCE [LARGE SCALE GENOMIC DNA]</scope>
    <source>
        <strain evidence="2 3">DSM 101688</strain>
    </source>
</reference>
<sequence>MIAAQTIDAVAARVGEEGGVDEAMVMALRAHWPDLHFTWCFDDDVGERDAPVRELKGANIYLVDGSAHCLSITADPARATGILIAEVEAEADQ</sequence>
<dbReference type="Pfam" id="PF19624">
    <property type="entry name" value="DUF6129"/>
    <property type="match status" value="1"/>
</dbReference>
<evidence type="ECO:0000313" key="2">
    <source>
        <dbReference type="EMBL" id="TCS61747.1"/>
    </source>
</evidence>
<dbReference type="EMBL" id="SLZW01000007">
    <property type="protein sequence ID" value="TCS61747.1"/>
    <property type="molecule type" value="Genomic_DNA"/>
</dbReference>